<feature type="compositionally biased region" description="Polar residues" evidence="1">
    <location>
        <begin position="15"/>
        <end position="57"/>
    </location>
</feature>
<dbReference type="EMBL" id="JBEUOH010000010">
    <property type="protein sequence ID" value="KAL0882220.1"/>
    <property type="molecule type" value="Genomic_DNA"/>
</dbReference>
<dbReference type="PANTHER" id="PTHR45913:SF19">
    <property type="entry name" value="LOW QUALITY PROTEIN: ZINC FINGER BED DOMAIN-CONTAINING PROTEIN 5-LIKE"/>
    <property type="match status" value="1"/>
</dbReference>
<proteinExistence type="predicted"/>
<dbReference type="InterPro" id="IPR012337">
    <property type="entry name" value="RNaseH-like_sf"/>
</dbReference>
<name>A0ABR3I081_LOXSC</name>
<dbReference type="InterPro" id="IPR008906">
    <property type="entry name" value="HATC_C_dom"/>
</dbReference>
<organism evidence="3 4">
    <name type="scientific">Loxostege sticticalis</name>
    <name type="common">Beet webworm moth</name>
    <dbReference type="NCBI Taxonomy" id="481309"/>
    <lineage>
        <taxon>Eukaryota</taxon>
        <taxon>Metazoa</taxon>
        <taxon>Ecdysozoa</taxon>
        <taxon>Arthropoda</taxon>
        <taxon>Hexapoda</taxon>
        <taxon>Insecta</taxon>
        <taxon>Pterygota</taxon>
        <taxon>Neoptera</taxon>
        <taxon>Endopterygota</taxon>
        <taxon>Lepidoptera</taxon>
        <taxon>Glossata</taxon>
        <taxon>Ditrysia</taxon>
        <taxon>Pyraloidea</taxon>
        <taxon>Crambidae</taxon>
        <taxon>Pyraustinae</taxon>
        <taxon>Loxostege</taxon>
    </lineage>
</organism>
<dbReference type="SUPFAM" id="SSF53098">
    <property type="entry name" value="Ribonuclease H-like"/>
    <property type="match status" value="1"/>
</dbReference>
<keyword evidence="4" id="KW-1185">Reference proteome</keyword>
<accession>A0ABR3I081</accession>
<feature type="domain" description="HAT C-terminal dimerisation" evidence="2">
    <location>
        <begin position="559"/>
        <end position="624"/>
    </location>
</feature>
<evidence type="ECO:0000256" key="1">
    <source>
        <dbReference type="SAM" id="MobiDB-lite"/>
    </source>
</evidence>
<evidence type="ECO:0000259" key="2">
    <source>
        <dbReference type="Pfam" id="PF05699"/>
    </source>
</evidence>
<dbReference type="PANTHER" id="PTHR45913">
    <property type="entry name" value="EPM2A-INTERACTING PROTEIN 1"/>
    <property type="match status" value="1"/>
</dbReference>
<protein>
    <recommendedName>
        <fullName evidence="2">HAT C-terminal dimerisation domain-containing protein</fullName>
    </recommendedName>
</protein>
<evidence type="ECO:0000313" key="3">
    <source>
        <dbReference type="EMBL" id="KAL0882220.1"/>
    </source>
</evidence>
<feature type="region of interest" description="Disordered" evidence="1">
    <location>
        <begin position="1"/>
        <end position="60"/>
    </location>
</feature>
<evidence type="ECO:0000313" key="4">
    <source>
        <dbReference type="Proteomes" id="UP001549920"/>
    </source>
</evidence>
<gene>
    <name evidence="3" type="ORF">ABMA27_000761</name>
</gene>
<dbReference type="Proteomes" id="UP001549920">
    <property type="component" value="Unassembled WGS sequence"/>
</dbReference>
<sequence length="647" mass="73948">MNEWLKTGSLRRKCPSNTSSSQPAQSTFTPIVSISAESSVLNENPATSREQENTTSSTKKRKYDEDYLKIGFTCKEESQYPEPQCVICSEVLANSVMKPSLLRRHLETKHPQYVDKPIDFFVRKKKELDSSKKIMKTVLATNSEYLRASFLVAYKIAKTGKPYNIAEELILPAAKDMVSCVLGDKFSKLLDKIPLSNDTVARRIHEMAHDVEHQLAQRLQNNYYAIQVDESTDISGLPNLLGFIRYVYKNKCEEEFLFCKTLESTTKGEDIFNTINDFIEKHGIDWTKCVGISTDGAKAMTGRISGLISRIKNLAPEVKSVHCALHREALASKKIPDDLKTALSEVVKIINYIKARPLNSRLFALLCRDMGSEHVSLLLHCEVRWLSKGRILARFVELRHEIYIFLKDSDFNLKFRFEDETWLKRVTYLADIFSCLNETNASMQGSTCSVFTVHDKINALIKKIEFWKTCLRSNIFECFPLLHEFITTNALSVDSEMKAEIVLHLSQLSDELKRYFPDIDHAQDGWIRNPFAVTNGSIISSLTIKQQESLIEMSADETLQADFKTMSLIDFWAARQAEYSELSRKAVNFLLPFATTYLCESGFSHLVMIKTKYRNRLDAESELRLKLTKITPKIESLCDKKQAHPSH</sequence>
<reference evidence="3 4" key="1">
    <citation type="submission" date="2024-06" db="EMBL/GenBank/DDBJ databases">
        <title>A chromosome-level genome assembly of beet webworm, Loxostege sticticalis.</title>
        <authorList>
            <person name="Zhang Y."/>
        </authorList>
    </citation>
    <scope>NUCLEOTIDE SEQUENCE [LARGE SCALE GENOMIC DNA]</scope>
    <source>
        <strain evidence="3">AQ026</strain>
        <tissue evidence="3">Whole body</tissue>
    </source>
</reference>
<dbReference type="Pfam" id="PF05699">
    <property type="entry name" value="Dimer_Tnp_hAT"/>
    <property type="match status" value="1"/>
</dbReference>
<comment type="caution">
    <text evidence="3">The sequence shown here is derived from an EMBL/GenBank/DDBJ whole genome shotgun (WGS) entry which is preliminary data.</text>
</comment>